<evidence type="ECO:0000256" key="5">
    <source>
        <dbReference type="SAM" id="Phobius"/>
    </source>
</evidence>
<dbReference type="PANTHER" id="PTHR24421:SF63">
    <property type="entry name" value="SENSOR HISTIDINE KINASE DESK"/>
    <property type="match status" value="1"/>
</dbReference>
<dbReference type="CDD" id="cd16917">
    <property type="entry name" value="HATPase_UhpB-NarQ-NarX-like"/>
    <property type="match status" value="1"/>
</dbReference>
<dbReference type="SUPFAM" id="SSF55874">
    <property type="entry name" value="ATPase domain of HSP90 chaperone/DNA topoisomerase II/histidine kinase"/>
    <property type="match status" value="1"/>
</dbReference>
<dbReference type="PANTHER" id="PTHR24421">
    <property type="entry name" value="NITRATE/NITRITE SENSOR PROTEIN NARX-RELATED"/>
    <property type="match status" value="1"/>
</dbReference>
<dbReference type="RefSeq" id="WP_345287161.1">
    <property type="nucleotide sequence ID" value="NZ_BAABAJ010000026.1"/>
</dbReference>
<dbReference type="Pfam" id="PF02518">
    <property type="entry name" value="HATPase_c"/>
    <property type="match status" value="1"/>
</dbReference>
<organism evidence="8 9">
    <name type="scientific">Streptomyces gulbargensis</name>
    <dbReference type="NCBI Taxonomy" id="364901"/>
    <lineage>
        <taxon>Bacteria</taxon>
        <taxon>Bacillati</taxon>
        <taxon>Actinomycetota</taxon>
        <taxon>Actinomycetes</taxon>
        <taxon>Kitasatosporales</taxon>
        <taxon>Streptomycetaceae</taxon>
        <taxon>Streptomyces</taxon>
    </lineage>
</organism>
<dbReference type="Gene3D" id="3.30.565.10">
    <property type="entry name" value="Histidine kinase-like ATPase, C-terminal domain"/>
    <property type="match status" value="1"/>
</dbReference>
<reference evidence="9" key="1">
    <citation type="journal article" date="2019" name="Int. J. Syst. Evol. Microbiol.">
        <title>The Global Catalogue of Microorganisms (GCM) 10K type strain sequencing project: providing services to taxonomists for standard genome sequencing and annotation.</title>
        <authorList>
            <consortium name="The Broad Institute Genomics Platform"/>
            <consortium name="The Broad Institute Genome Sequencing Center for Infectious Disease"/>
            <person name="Wu L."/>
            <person name="Ma J."/>
        </authorList>
    </citation>
    <scope>NUCLEOTIDE SEQUENCE [LARGE SCALE GENOMIC DNA]</scope>
    <source>
        <strain evidence="9">JCM 16956</strain>
    </source>
</reference>
<keyword evidence="9" id="KW-1185">Reference proteome</keyword>
<dbReference type="Proteomes" id="UP001501000">
    <property type="component" value="Unassembled WGS sequence"/>
</dbReference>
<feature type="region of interest" description="Disordered" evidence="4">
    <location>
        <begin position="405"/>
        <end position="481"/>
    </location>
</feature>
<evidence type="ECO:0000256" key="4">
    <source>
        <dbReference type="SAM" id="MobiDB-lite"/>
    </source>
</evidence>
<dbReference type="InterPro" id="IPR036890">
    <property type="entry name" value="HATPase_C_sf"/>
</dbReference>
<dbReference type="Gene3D" id="1.20.5.1930">
    <property type="match status" value="1"/>
</dbReference>
<evidence type="ECO:0000259" key="6">
    <source>
        <dbReference type="Pfam" id="PF02518"/>
    </source>
</evidence>
<dbReference type="InterPro" id="IPR011712">
    <property type="entry name" value="Sig_transdc_His_kin_sub3_dim/P"/>
</dbReference>
<feature type="compositionally biased region" description="Gly residues" evidence="4">
    <location>
        <begin position="425"/>
        <end position="435"/>
    </location>
</feature>
<keyword evidence="5" id="KW-0472">Membrane</keyword>
<comment type="caution">
    <text evidence="8">The sequence shown here is derived from an EMBL/GenBank/DDBJ whole genome shotgun (WGS) entry which is preliminary data.</text>
</comment>
<keyword evidence="2 8" id="KW-0418">Kinase</keyword>
<feature type="domain" description="Histidine kinase/HSP90-like ATPase" evidence="6">
    <location>
        <begin position="314"/>
        <end position="413"/>
    </location>
</feature>
<proteinExistence type="predicted"/>
<dbReference type="GO" id="GO:0016301">
    <property type="term" value="F:kinase activity"/>
    <property type="evidence" value="ECO:0007669"/>
    <property type="project" value="UniProtKB-KW"/>
</dbReference>
<feature type="domain" description="Signal transduction histidine kinase subgroup 3 dimerisation and phosphoacceptor" evidence="7">
    <location>
        <begin position="215"/>
        <end position="282"/>
    </location>
</feature>
<sequence>MSGLTGWWSRRSSAAKVELYTRWTFHIFAPLEVVSLGGIPLGRDARSPLGTTGAVALSLAVCLHAVLCAVLSSRALDHTTGKRERPVRLALVVASVTAGAGILLNILWAAGAMPDGAVNVSVLAGVAVFTVGAVVLCVDRVRHITGTVLVAALATGGPVAAAGNGLPEAAGSTLGVLIGGCFVAMACGFSSWLLGVVRELERSRDLKARLAVAEERLRFGRDLHDVMGRNLSVIALKSELAVQLARRGRPEAVDQMVEVQRIAHESQREVREVVRGYREADLRVELEGARGVLGAAGIDCAVDAPPLDLPDEVQSALGWVVRETTTNVLRHGDARRCAIVLRAEPDAVLLTVENDGAGVTAEGAGAAGTAAGVRGPGSGLAGLRERLGAVDGTLAAGPAAPHSFRVTARVPLPRPGRRAPVGTGRRSGTGDGGGAADDLVTSPGGSGPAVDLAHLPVPGRPAGDDSGDPVGGSARKEEAVS</sequence>
<evidence type="ECO:0000313" key="8">
    <source>
        <dbReference type="EMBL" id="GAA3937931.1"/>
    </source>
</evidence>
<protein>
    <submittedName>
        <fullName evidence="8">Histidine kinase</fullName>
    </submittedName>
</protein>
<keyword evidence="1" id="KW-0808">Transferase</keyword>
<dbReference type="InterPro" id="IPR050482">
    <property type="entry name" value="Sensor_HK_TwoCompSys"/>
</dbReference>
<gene>
    <name evidence="8" type="ORF">GCM10022244_52860</name>
</gene>
<evidence type="ECO:0000313" key="9">
    <source>
        <dbReference type="Proteomes" id="UP001501000"/>
    </source>
</evidence>
<evidence type="ECO:0000256" key="2">
    <source>
        <dbReference type="ARBA" id="ARBA00022777"/>
    </source>
</evidence>
<feature type="transmembrane region" description="Helical" evidence="5">
    <location>
        <begin position="54"/>
        <end position="76"/>
    </location>
</feature>
<name>A0ABP7N5X4_9ACTN</name>
<feature type="transmembrane region" description="Helical" evidence="5">
    <location>
        <begin position="174"/>
        <end position="197"/>
    </location>
</feature>
<accession>A0ABP7N5X4</accession>
<dbReference type="EMBL" id="BAABAJ010000026">
    <property type="protein sequence ID" value="GAA3937931.1"/>
    <property type="molecule type" value="Genomic_DNA"/>
</dbReference>
<keyword evidence="3" id="KW-0902">Two-component regulatory system</keyword>
<dbReference type="InterPro" id="IPR003594">
    <property type="entry name" value="HATPase_dom"/>
</dbReference>
<feature type="transmembrane region" description="Helical" evidence="5">
    <location>
        <begin position="116"/>
        <end position="137"/>
    </location>
</feature>
<keyword evidence="5" id="KW-1133">Transmembrane helix</keyword>
<feature type="transmembrane region" description="Helical" evidence="5">
    <location>
        <begin position="88"/>
        <end position="110"/>
    </location>
</feature>
<evidence type="ECO:0000259" key="7">
    <source>
        <dbReference type="Pfam" id="PF07730"/>
    </source>
</evidence>
<evidence type="ECO:0000256" key="3">
    <source>
        <dbReference type="ARBA" id="ARBA00023012"/>
    </source>
</evidence>
<keyword evidence="5" id="KW-0812">Transmembrane</keyword>
<dbReference type="Pfam" id="PF07730">
    <property type="entry name" value="HisKA_3"/>
    <property type="match status" value="1"/>
</dbReference>
<feature type="transmembrane region" description="Helical" evidence="5">
    <location>
        <begin position="144"/>
        <end position="162"/>
    </location>
</feature>
<evidence type="ECO:0000256" key="1">
    <source>
        <dbReference type="ARBA" id="ARBA00022679"/>
    </source>
</evidence>